<dbReference type="STRING" id="52442.SAMN05421880_11234"/>
<evidence type="ECO:0008006" key="4">
    <source>
        <dbReference type="Google" id="ProtNLM"/>
    </source>
</evidence>
<dbReference type="InterPro" id="IPR032314">
    <property type="entry name" value="DUF4845"/>
</dbReference>
<dbReference type="EMBL" id="FOUF01000012">
    <property type="protein sequence ID" value="SFM29975.1"/>
    <property type="molecule type" value="Genomic_DNA"/>
</dbReference>
<keyword evidence="1" id="KW-0472">Membrane</keyword>
<evidence type="ECO:0000313" key="2">
    <source>
        <dbReference type="EMBL" id="SFM29975.1"/>
    </source>
</evidence>
<reference evidence="2 3" key="1">
    <citation type="submission" date="2016-10" db="EMBL/GenBank/DDBJ databases">
        <authorList>
            <person name="de Groot N.N."/>
        </authorList>
    </citation>
    <scope>NUCLEOTIDE SEQUENCE [LARGE SCALE GENOMIC DNA]</scope>
    <source>
        <strain evidence="2 3">Nm146</strain>
    </source>
</reference>
<dbReference type="Proteomes" id="UP000199561">
    <property type="component" value="Unassembled WGS sequence"/>
</dbReference>
<dbReference type="AlphaFoldDB" id="A0A1I4PRF1"/>
<feature type="transmembrane region" description="Helical" evidence="1">
    <location>
        <begin position="12"/>
        <end position="33"/>
    </location>
</feature>
<gene>
    <name evidence="2" type="ORF">SAMN05421880_11234</name>
</gene>
<keyword evidence="1" id="KW-1133">Transmembrane helix</keyword>
<dbReference type="Pfam" id="PF16137">
    <property type="entry name" value="DUF4845"/>
    <property type="match status" value="1"/>
</dbReference>
<organism evidence="2 3">
    <name type="scientific">Nitrosomonas nitrosa</name>
    <dbReference type="NCBI Taxonomy" id="52442"/>
    <lineage>
        <taxon>Bacteria</taxon>
        <taxon>Pseudomonadati</taxon>
        <taxon>Pseudomonadota</taxon>
        <taxon>Betaproteobacteria</taxon>
        <taxon>Nitrosomonadales</taxon>
        <taxon>Nitrosomonadaceae</taxon>
        <taxon>Nitrosomonas</taxon>
    </lineage>
</organism>
<keyword evidence="3" id="KW-1185">Reference proteome</keyword>
<dbReference type="RefSeq" id="WP_090668327.1">
    <property type="nucleotide sequence ID" value="NZ_FOUF01000012.1"/>
</dbReference>
<evidence type="ECO:0000313" key="3">
    <source>
        <dbReference type="Proteomes" id="UP000199561"/>
    </source>
</evidence>
<protein>
    <recommendedName>
        <fullName evidence="4">DUF4845 domain-containing protein</fullName>
    </recommendedName>
</protein>
<proteinExistence type="predicted"/>
<sequence>MQTHLIRNKQRGVGLSGMLIWSALVVVIVILGMKLVPSFVEYSSIKRALVVIANEANAQNIRPVEIRESFNKRATIDNIKAINGRDIEIRKEGSKIVLSVSYAVKTPLFANVSLYIDFNATSNQ</sequence>
<evidence type="ECO:0000256" key="1">
    <source>
        <dbReference type="SAM" id="Phobius"/>
    </source>
</evidence>
<name>A0A1I4PRF1_9PROT</name>
<keyword evidence="1" id="KW-0812">Transmembrane</keyword>
<accession>A0A1I4PRF1</accession>